<evidence type="ECO:0000256" key="7">
    <source>
        <dbReference type="ARBA" id="ARBA00023010"/>
    </source>
</evidence>
<keyword evidence="5 9" id="KW-0653">Protein transport</keyword>
<dbReference type="InterPro" id="IPR006312">
    <property type="entry name" value="TatA/E"/>
</dbReference>
<proteinExistence type="inferred from homology"/>
<comment type="function">
    <text evidence="9">Part of the twin-arginine translocation (Tat) system that transports large folded proteins containing a characteristic twin-arginine motif in their signal peptide across membranes. TatA could form the protein-conducting channel of the Tat system.</text>
</comment>
<evidence type="ECO:0000256" key="4">
    <source>
        <dbReference type="ARBA" id="ARBA00022692"/>
    </source>
</evidence>
<organism evidence="11 12">
    <name type="scientific">Rheinheimera lutimaris</name>
    <dbReference type="NCBI Taxonomy" id="2740584"/>
    <lineage>
        <taxon>Bacteria</taxon>
        <taxon>Pseudomonadati</taxon>
        <taxon>Pseudomonadota</taxon>
        <taxon>Gammaproteobacteria</taxon>
        <taxon>Chromatiales</taxon>
        <taxon>Chromatiaceae</taxon>
        <taxon>Rheinheimera</taxon>
    </lineage>
</organism>
<comment type="caution">
    <text evidence="11">The sequence shown here is derived from an EMBL/GenBank/DDBJ whole genome shotgun (WGS) entry which is preliminary data.</text>
</comment>
<keyword evidence="6 9" id="KW-1133">Transmembrane helix</keyword>
<dbReference type="GO" id="GO:0033281">
    <property type="term" value="C:TAT protein transport complex"/>
    <property type="evidence" value="ECO:0007669"/>
    <property type="project" value="UniProtKB-UniRule"/>
</dbReference>
<dbReference type="EMBL" id="JABSOD010000008">
    <property type="protein sequence ID" value="NRQ42867.1"/>
    <property type="molecule type" value="Genomic_DNA"/>
</dbReference>
<keyword evidence="8 9" id="KW-0472">Membrane</keyword>
<keyword evidence="12" id="KW-1185">Reference proteome</keyword>
<comment type="subunit">
    <text evidence="9">The Tat system comprises two distinct complexes: a TatABC complex, containing multiple copies of TatA, TatB and TatC subunits, and a separate TatA complex, containing only TatA subunits. Substrates initially bind to the TatABC complex, which probably triggers association of the separate TatA complex to form the active translocon.</text>
</comment>
<dbReference type="InterPro" id="IPR003369">
    <property type="entry name" value="TatA/B/E"/>
</dbReference>
<dbReference type="GO" id="GO:0008320">
    <property type="term" value="F:protein transmembrane transporter activity"/>
    <property type="evidence" value="ECO:0007669"/>
    <property type="project" value="UniProtKB-UniRule"/>
</dbReference>
<gene>
    <name evidence="9" type="primary">tatA</name>
    <name evidence="11" type="ORF">HRH59_09915</name>
</gene>
<comment type="similarity">
    <text evidence="9">Belongs to the TatA/E family.</text>
</comment>
<dbReference type="PANTHER" id="PTHR42982:SF1">
    <property type="entry name" value="SEC-INDEPENDENT PROTEIN TRANSLOCASE PROTEIN TATA"/>
    <property type="match status" value="1"/>
</dbReference>
<dbReference type="Gene3D" id="1.20.5.3310">
    <property type="match status" value="1"/>
</dbReference>
<feature type="transmembrane region" description="Helical" evidence="9">
    <location>
        <begin position="6"/>
        <end position="23"/>
    </location>
</feature>
<evidence type="ECO:0000313" key="11">
    <source>
        <dbReference type="EMBL" id="NRQ42867.1"/>
    </source>
</evidence>
<feature type="region of interest" description="Disordered" evidence="10">
    <location>
        <begin position="45"/>
        <end position="65"/>
    </location>
</feature>
<feature type="compositionally biased region" description="Polar residues" evidence="10">
    <location>
        <begin position="49"/>
        <end position="59"/>
    </location>
</feature>
<dbReference type="GO" id="GO:0043953">
    <property type="term" value="P:protein transport by the Tat complex"/>
    <property type="evidence" value="ECO:0007669"/>
    <property type="project" value="UniProtKB-UniRule"/>
</dbReference>
<evidence type="ECO:0000256" key="5">
    <source>
        <dbReference type="ARBA" id="ARBA00022927"/>
    </source>
</evidence>
<keyword evidence="3 9" id="KW-1003">Cell membrane</keyword>
<evidence type="ECO:0000313" key="12">
    <source>
        <dbReference type="Proteomes" id="UP000523161"/>
    </source>
</evidence>
<keyword evidence="4 9" id="KW-0812">Transmembrane</keyword>
<dbReference type="HAMAP" id="MF_00236">
    <property type="entry name" value="TatA_E"/>
    <property type="match status" value="1"/>
</dbReference>
<keyword evidence="2 9" id="KW-0813">Transport</keyword>
<dbReference type="AlphaFoldDB" id="A0A7Y5AQV1"/>
<evidence type="ECO:0000256" key="1">
    <source>
        <dbReference type="ARBA" id="ARBA00004162"/>
    </source>
</evidence>
<evidence type="ECO:0000256" key="6">
    <source>
        <dbReference type="ARBA" id="ARBA00022989"/>
    </source>
</evidence>
<dbReference type="Proteomes" id="UP000523161">
    <property type="component" value="Unassembled WGS sequence"/>
</dbReference>
<comment type="subcellular location">
    <subcellularLocation>
        <location evidence="1 9">Cell membrane</location>
        <topology evidence="1 9">Single-pass membrane protein</topology>
    </subcellularLocation>
</comment>
<name>A0A7Y5AQV1_9GAMM</name>
<evidence type="ECO:0000256" key="10">
    <source>
        <dbReference type="SAM" id="MobiDB-lite"/>
    </source>
</evidence>
<dbReference type="Pfam" id="PF02416">
    <property type="entry name" value="TatA_B_E"/>
    <property type="match status" value="1"/>
</dbReference>
<dbReference type="PANTHER" id="PTHR42982">
    <property type="entry name" value="SEC-INDEPENDENT PROTEIN TRANSLOCASE PROTEIN TATA"/>
    <property type="match status" value="1"/>
</dbReference>
<protein>
    <recommendedName>
        <fullName evidence="9">Sec-independent protein translocase protein TatA</fullName>
    </recommendedName>
</protein>
<keyword evidence="7 9" id="KW-0811">Translocation</keyword>
<reference evidence="11 12" key="1">
    <citation type="submission" date="2020-06" db="EMBL/GenBank/DDBJ databases">
        <title>Rheinheimera sp. nov., a marine bacterium isolated from coastal.</title>
        <authorList>
            <person name="Yu Q."/>
            <person name="Qi Y."/>
            <person name="Pu J."/>
        </authorList>
    </citation>
    <scope>NUCLEOTIDE SEQUENCE [LARGE SCALE GENOMIC DNA]</scope>
    <source>
        <strain evidence="11 12">YQF-2</strain>
    </source>
</reference>
<sequence length="65" mass="7064">MGFSGIGIWQLTIVLLIILLVFGSKKLRHLGADLGAAVSGLRRGLTAEPEQQSQPTTVQEQRHEP</sequence>
<evidence type="ECO:0000256" key="9">
    <source>
        <dbReference type="HAMAP-Rule" id="MF_00236"/>
    </source>
</evidence>
<evidence type="ECO:0000256" key="2">
    <source>
        <dbReference type="ARBA" id="ARBA00022448"/>
    </source>
</evidence>
<accession>A0A7Y5AQV1</accession>
<evidence type="ECO:0000256" key="8">
    <source>
        <dbReference type="ARBA" id="ARBA00023136"/>
    </source>
</evidence>
<evidence type="ECO:0000256" key="3">
    <source>
        <dbReference type="ARBA" id="ARBA00022475"/>
    </source>
</evidence>